<comment type="caution">
    <text evidence="1">The sequence shown here is derived from an EMBL/GenBank/DDBJ whole genome shotgun (WGS) entry which is preliminary data.</text>
</comment>
<gene>
    <name evidence="1" type="ORF">DD559_00110</name>
</gene>
<evidence type="ECO:0000313" key="2">
    <source>
        <dbReference type="Proteomes" id="UP000245890"/>
    </source>
</evidence>
<name>A0A2U0SIP0_9SPHN</name>
<organism evidence="1 2">
    <name type="scientific">Sphingomonas pokkalii</name>
    <dbReference type="NCBI Taxonomy" id="2175090"/>
    <lineage>
        <taxon>Bacteria</taxon>
        <taxon>Pseudomonadati</taxon>
        <taxon>Pseudomonadota</taxon>
        <taxon>Alphaproteobacteria</taxon>
        <taxon>Sphingomonadales</taxon>
        <taxon>Sphingomonadaceae</taxon>
        <taxon>Sphingomonas</taxon>
    </lineage>
</organism>
<keyword evidence="2" id="KW-1185">Reference proteome</keyword>
<reference evidence="1 2" key="1">
    <citation type="submission" date="2018-05" db="EMBL/GenBank/DDBJ databases">
        <title>Description of Sphingomonas pokkalii sp nov, isolated from the rhizosphere of saline tolerant pokkali rice and its draft genome analysis.</title>
        <authorList>
            <person name="Menon R."/>
            <person name="Kumari S."/>
            <person name="Rameshkumar N."/>
        </authorList>
    </citation>
    <scope>NUCLEOTIDE SEQUENCE [LARGE SCALE GENOMIC DNA]</scope>
    <source>
        <strain evidence="1 2">L3B27</strain>
    </source>
</reference>
<dbReference type="PROSITE" id="PS51257">
    <property type="entry name" value="PROKAR_LIPOPROTEIN"/>
    <property type="match status" value="1"/>
</dbReference>
<dbReference type="AlphaFoldDB" id="A0A2U0SIP0"/>
<dbReference type="OrthoDB" id="7569008at2"/>
<dbReference type="Proteomes" id="UP000245890">
    <property type="component" value="Unassembled WGS sequence"/>
</dbReference>
<sequence>MVAAAPRIMRATLRRSARPAPSPTPLLSACRTANRCDDRNALTGFRVTAARAPLIDRKLEMIHAAEGPSCGLTGMPVCPARGRRILQLAY</sequence>
<proteinExistence type="predicted"/>
<accession>A0A2U0SIP0</accession>
<dbReference type="EMBL" id="QENQ01000001">
    <property type="protein sequence ID" value="PVX31220.1"/>
    <property type="molecule type" value="Genomic_DNA"/>
</dbReference>
<protein>
    <submittedName>
        <fullName evidence="1">Uncharacterized protein</fullName>
    </submittedName>
</protein>
<evidence type="ECO:0000313" key="1">
    <source>
        <dbReference type="EMBL" id="PVX31220.1"/>
    </source>
</evidence>